<dbReference type="GO" id="GO:0046872">
    <property type="term" value="F:metal ion binding"/>
    <property type="evidence" value="ECO:0007669"/>
    <property type="project" value="UniProtKB-KW"/>
</dbReference>
<reference evidence="4 5" key="1">
    <citation type="submission" date="2018-08" db="EMBL/GenBank/DDBJ databases">
        <title>Meiothermus roseus NBRC 110900 genome sequencing project.</title>
        <authorList>
            <person name="Da Costa M.S."/>
            <person name="Albuquerque L."/>
            <person name="Raposo P."/>
            <person name="Froufe H.J.C."/>
            <person name="Barroso C.S."/>
            <person name="Egas C."/>
        </authorList>
    </citation>
    <scope>NUCLEOTIDE SEQUENCE [LARGE SCALE GENOMIC DNA]</scope>
    <source>
        <strain evidence="4 5">NBRC 110900</strain>
    </source>
</reference>
<dbReference type="InterPro" id="IPR050126">
    <property type="entry name" value="Ap4A_hydrolase"/>
</dbReference>
<dbReference type="Gene3D" id="3.60.21.10">
    <property type="match status" value="1"/>
</dbReference>
<dbReference type="InterPro" id="IPR000979">
    <property type="entry name" value="Phosphodiesterase_MJ0936/Vps29"/>
</dbReference>
<organism evidence="4 5">
    <name type="scientific">Calidithermus roseus</name>
    <dbReference type="NCBI Taxonomy" id="1644118"/>
    <lineage>
        <taxon>Bacteria</taxon>
        <taxon>Thermotogati</taxon>
        <taxon>Deinococcota</taxon>
        <taxon>Deinococci</taxon>
        <taxon>Thermales</taxon>
        <taxon>Thermaceae</taxon>
        <taxon>Calidithermus</taxon>
    </lineage>
</organism>
<dbReference type="EMBL" id="QWLA01000002">
    <property type="protein sequence ID" value="RIH89700.1"/>
    <property type="molecule type" value="Genomic_DNA"/>
</dbReference>
<dbReference type="Proteomes" id="UP000265341">
    <property type="component" value="Unassembled WGS sequence"/>
</dbReference>
<dbReference type="RefSeq" id="WP_119275647.1">
    <property type="nucleotide sequence ID" value="NZ_QWLA01000002.1"/>
</dbReference>
<dbReference type="InterPro" id="IPR011152">
    <property type="entry name" value="Pesterase_MJ0912"/>
</dbReference>
<gene>
    <name evidence="4" type="ORF">Mrose_00292</name>
</gene>
<keyword evidence="2" id="KW-0479">Metal-binding</keyword>
<evidence type="ECO:0000259" key="3">
    <source>
        <dbReference type="Pfam" id="PF12850"/>
    </source>
</evidence>
<dbReference type="NCBIfam" id="TIGR00040">
    <property type="entry name" value="yfcE"/>
    <property type="match status" value="1"/>
</dbReference>
<dbReference type="PANTHER" id="PTHR42850">
    <property type="entry name" value="METALLOPHOSPHOESTERASE"/>
    <property type="match status" value="1"/>
</dbReference>
<feature type="domain" description="Calcineurin-like phosphoesterase" evidence="3">
    <location>
        <begin position="1"/>
        <end position="189"/>
    </location>
</feature>
<dbReference type="OrthoDB" id="9800565at2"/>
<proteinExistence type="inferred from homology"/>
<dbReference type="AlphaFoldDB" id="A0A399F144"/>
<comment type="similarity">
    <text evidence="1 2">Belongs to the metallophosphoesterase superfamily. YfcE family.</text>
</comment>
<dbReference type="PANTHER" id="PTHR42850:SF2">
    <property type="entry name" value="BLL5683 PROTEIN"/>
    <property type="match status" value="1"/>
</dbReference>
<comment type="caution">
    <text evidence="4">The sequence shown here is derived from an EMBL/GenBank/DDBJ whole genome shotgun (WGS) entry which is preliminary data.</text>
</comment>
<dbReference type="EC" id="3.1.4.-" evidence="2"/>
<evidence type="ECO:0000256" key="2">
    <source>
        <dbReference type="RuleBase" id="RU362039"/>
    </source>
</evidence>
<keyword evidence="5" id="KW-1185">Reference proteome</keyword>
<evidence type="ECO:0000313" key="4">
    <source>
        <dbReference type="EMBL" id="RIH89700.1"/>
    </source>
</evidence>
<protein>
    <recommendedName>
        <fullName evidence="2">Phosphoesterase</fullName>
        <ecNumber evidence="2">3.1.4.-</ecNumber>
    </recommendedName>
</protein>
<accession>A0A399F144</accession>
<evidence type="ECO:0000313" key="5">
    <source>
        <dbReference type="Proteomes" id="UP000265341"/>
    </source>
</evidence>
<dbReference type="PIRSF" id="PIRSF000883">
    <property type="entry name" value="Pesterase_MJ0912"/>
    <property type="match status" value="1"/>
</dbReference>
<dbReference type="GO" id="GO:0005737">
    <property type="term" value="C:cytoplasm"/>
    <property type="evidence" value="ECO:0007669"/>
    <property type="project" value="TreeGrafter"/>
</dbReference>
<dbReference type="Pfam" id="PF12850">
    <property type="entry name" value="Metallophos_2"/>
    <property type="match status" value="1"/>
</dbReference>
<evidence type="ECO:0000256" key="1">
    <source>
        <dbReference type="ARBA" id="ARBA00008950"/>
    </source>
</evidence>
<dbReference type="InterPro" id="IPR024654">
    <property type="entry name" value="Calcineurin-like_PHP_lpxH"/>
</dbReference>
<sequence length="235" mass="26117">MRLLLLSDIHANPWALEAIERRVGPVDAVLVAGDVVNYGPEPGAVLDWLTSRRAVAVRGNHDQAVAFRQDPKAAPAKARLARTLAEWTRQRLTASQMALLRSLPVQLTWELSGVRVAMVHATPSDPLYDYRLRPDADRPLLAALCAGVKADLLLVGHTHLPLVRRVGELVVINPGSVGQPLDGDPRTAFALWEDGEVRLCRLEYDRTPLLAALERLPLEEHVCHELRRLYLEARL</sequence>
<name>A0A399F144_9DEIN</name>
<dbReference type="GO" id="GO:0016791">
    <property type="term" value="F:phosphatase activity"/>
    <property type="evidence" value="ECO:0007669"/>
    <property type="project" value="TreeGrafter"/>
</dbReference>
<dbReference type="SUPFAM" id="SSF56300">
    <property type="entry name" value="Metallo-dependent phosphatases"/>
    <property type="match status" value="1"/>
</dbReference>
<comment type="cofactor">
    <cofactor evidence="2">
        <name>a divalent metal cation</name>
        <dbReference type="ChEBI" id="CHEBI:60240"/>
    </cofactor>
</comment>
<dbReference type="InterPro" id="IPR029052">
    <property type="entry name" value="Metallo-depent_PP-like"/>
</dbReference>